<feature type="transmembrane region" description="Helical" evidence="5">
    <location>
        <begin position="108"/>
        <end position="128"/>
    </location>
</feature>
<feature type="transmembrane region" description="Helical" evidence="5">
    <location>
        <begin position="59"/>
        <end position="77"/>
    </location>
</feature>
<keyword evidence="8" id="KW-1185">Reference proteome</keyword>
<feature type="domain" description="Amino acid permease/ SLC12A" evidence="6">
    <location>
        <begin position="2"/>
        <end position="305"/>
    </location>
</feature>
<dbReference type="EMBL" id="JAQHRD010000012">
    <property type="protein sequence ID" value="KAJ6437480.1"/>
    <property type="molecule type" value="Genomic_DNA"/>
</dbReference>
<feature type="transmembrane region" description="Helical" evidence="5">
    <location>
        <begin position="246"/>
        <end position="264"/>
    </location>
</feature>
<evidence type="ECO:0000256" key="3">
    <source>
        <dbReference type="ARBA" id="ARBA00022989"/>
    </source>
</evidence>
<feature type="transmembrane region" description="Helical" evidence="5">
    <location>
        <begin position="270"/>
        <end position="297"/>
    </location>
</feature>
<reference evidence="7" key="1">
    <citation type="submission" date="2023-01" db="EMBL/GenBank/DDBJ databases">
        <title>The growth and conidiation of Purpureocillium lavendulum are regulated by nitrogen source and histone H3K14 acetylation.</title>
        <authorList>
            <person name="Tang P."/>
            <person name="Han J."/>
            <person name="Zhang C."/>
            <person name="Tang P."/>
            <person name="Qi F."/>
            <person name="Zhang K."/>
            <person name="Liang L."/>
        </authorList>
    </citation>
    <scope>NUCLEOTIDE SEQUENCE</scope>
    <source>
        <strain evidence="7">YMF1.00683</strain>
    </source>
</reference>
<comment type="caution">
    <text evidence="7">The sequence shown here is derived from an EMBL/GenBank/DDBJ whole genome shotgun (WGS) entry which is preliminary data.</text>
</comment>
<dbReference type="Proteomes" id="UP001163105">
    <property type="component" value="Unassembled WGS sequence"/>
</dbReference>
<name>A0AB34FF18_9HYPO</name>
<evidence type="ECO:0000256" key="5">
    <source>
        <dbReference type="SAM" id="Phobius"/>
    </source>
</evidence>
<keyword evidence="3 5" id="KW-1133">Transmembrane helix</keyword>
<dbReference type="AlphaFoldDB" id="A0AB34FF18"/>
<dbReference type="InterPro" id="IPR050524">
    <property type="entry name" value="APC_YAT"/>
</dbReference>
<dbReference type="PIRSF" id="PIRSF006060">
    <property type="entry name" value="AA_transporter"/>
    <property type="match status" value="1"/>
</dbReference>
<gene>
    <name evidence="7" type="primary">YAT</name>
    <name evidence="7" type="ORF">O9K51_10038</name>
</gene>
<evidence type="ECO:0000259" key="6">
    <source>
        <dbReference type="Pfam" id="PF00324"/>
    </source>
</evidence>
<evidence type="ECO:0000256" key="2">
    <source>
        <dbReference type="ARBA" id="ARBA00022692"/>
    </source>
</evidence>
<dbReference type="Gene3D" id="1.20.1740.10">
    <property type="entry name" value="Amino acid/polyamine transporter I"/>
    <property type="match status" value="1"/>
</dbReference>
<dbReference type="InterPro" id="IPR004841">
    <property type="entry name" value="AA-permease/SLC12A_dom"/>
</dbReference>
<evidence type="ECO:0000256" key="1">
    <source>
        <dbReference type="ARBA" id="ARBA00004141"/>
    </source>
</evidence>
<protein>
    <submittedName>
        <fullName evidence="7">Proline-specific permease</fullName>
    </submittedName>
</protein>
<dbReference type="GO" id="GO:0016020">
    <property type="term" value="C:membrane"/>
    <property type="evidence" value="ECO:0007669"/>
    <property type="project" value="UniProtKB-SubCell"/>
</dbReference>
<dbReference type="Pfam" id="PF00324">
    <property type="entry name" value="AA_permease"/>
    <property type="match status" value="1"/>
</dbReference>
<evidence type="ECO:0000313" key="7">
    <source>
        <dbReference type="EMBL" id="KAJ6437480.1"/>
    </source>
</evidence>
<keyword evidence="4 5" id="KW-0472">Membrane</keyword>
<dbReference type="GO" id="GO:0015171">
    <property type="term" value="F:amino acid transmembrane transporter activity"/>
    <property type="evidence" value="ECO:0007669"/>
    <property type="project" value="TreeGrafter"/>
</dbReference>
<dbReference type="PANTHER" id="PTHR43341">
    <property type="entry name" value="AMINO ACID PERMEASE"/>
    <property type="match status" value="1"/>
</dbReference>
<accession>A0AB34FF18</accession>
<comment type="subcellular location">
    <subcellularLocation>
        <location evidence="1">Membrane</location>
        <topology evidence="1">Multi-pass membrane protein</topology>
    </subcellularLocation>
</comment>
<organism evidence="7 8">
    <name type="scientific">Purpureocillium lavendulum</name>
    <dbReference type="NCBI Taxonomy" id="1247861"/>
    <lineage>
        <taxon>Eukaryota</taxon>
        <taxon>Fungi</taxon>
        <taxon>Dikarya</taxon>
        <taxon>Ascomycota</taxon>
        <taxon>Pezizomycotina</taxon>
        <taxon>Sordariomycetes</taxon>
        <taxon>Hypocreomycetidae</taxon>
        <taxon>Hypocreales</taxon>
        <taxon>Ophiocordycipitaceae</taxon>
        <taxon>Purpureocillium</taxon>
    </lineage>
</organism>
<evidence type="ECO:0000256" key="4">
    <source>
        <dbReference type="ARBA" id="ARBA00023136"/>
    </source>
</evidence>
<feature type="transmembrane region" description="Helical" evidence="5">
    <location>
        <begin position="318"/>
        <end position="341"/>
    </location>
</feature>
<evidence type="ECO:0000313" key="8">
    <source>
        <dbReference type="Proteomes" id="UP001163105"/>
    </source>
</evidence>
<feature type="transmembrane region" description="Helical" evidence="5">
    <location>
        <begin position="148"/>
        <end position="168"/>
    </location>
</feature>
<dbReference type="PANTHER" id="PTHR43341:SF39">
    <property type="entry name" value="AMINO ACID TRANSPORTER (EUROFUNG)-RELATED"/>
    <property type="match status" value="1"/>
</dbReference>
<sequence length="374" mass="41186">MAITVPAEISAAATLVQFWNISVNPGVWITIFLLVIVVLNFCGVRLYGESEVIFASLKIMLIIGLIIGGLVIDLGGAPNHDRLGFRYWIHPGAFNEFAKTGSAGRFLAFWKAMLPAAFSYGNIQVVAISGSETRNPRKIIPAATKKTFYRVFFFYVCSIFVVGLIVPYDDKALGISTGTAQQSPFVIAFQRSGVSVVPSIINAVVCTSAISSGSACIFIASRTLYGLSCDGHAPKLFQRCNRWGTPYYAVGMTCVLLPLVYLNVGNETSVVFGWFVNITTIAGLIGWIIIEVTYLRFHAALKHQGYPREGFDVFIKGNFTAAGFLTYYLNLAIFSALYLAFKLILKSKVRPLSEIDFREEFLNIQEEKRVLGDV</sequence>
<feature type="transmembrane region" description="Helical" evidence="5">
    <location>
        <begin position="27"/>
        <end position="47"/>
    </location>
</feature>
<keyword evidence="2 5" id="KW-0812">Transmembrane</keyword>
<proteinExistence type="predicted"/>